<keyword evidence="2" id="KW-0732">Signal</keyword>
<evidence type="ECO:0000256" key="2">
    <source>
        <dbReference type="SAM" id="SignalP"/>
    </source>
</evidence>
<reference evidence="3 4" key="1">
    <citation type="submission" date="2024-09" db="EMBL/GenBank/DDBJ databases">
        <title>Rethinking Asexuality: The Enigmatic Case of Functional Sexual Genes in Lepraria (Stereocaulaceae).</title>
        <authorList>
            <person name="Doellman M."/>
            <person name="Sun Y."/>
            <person name="Barcenas-Pena A."/>
            <person name="Lumbsch H.T."/>
            <person name="Grewe F."/>
        </authorList>
    </citation>
    <scope>NUCLEOTIDE SEQUENCE [LARGE SCALE GENOMIC DNA]</scope>
    <source>
        <strain evidence="3 4">Grewe 0041</strain>
    </source>
</reference>
<evidence type="ECO:0000256" key="1">
    <source>
        <dbReference type="SAM" id="MobiDB-lite"/>
    </source>
</evidence>
<proteinExistence type="predicted"/>
<feature type="chain" id="PRO_5045556769" description="GPI anchored protein" evidence="2">
    <location>
        <begin position="28"/>
        <end position="444"/>
    </location>
</feature>
<organism evidence="3 4">
    <name type="scientific">Lepraria finkii</name>
    <dbReference type="NCBI Taxonomy" id="1340010"/>
    <lineage>
        <taxon>Eukaryota</taxon>
        <taxon>Fungi</taxon>
        <taxon>Dikarya</taxon>
        <taxon>Ascomycota</taxon>
        <taxon>Pezizomycotina</taxon>
        <taxon>Lecanoromycetes</taxon>
        <taxon>OSLEUM clade</taxon>
        <taxon>Lecanoromycetidae</taxon>
        <taxon>Lecanorales</taxon>
        <taxon>Lecanorineae</taxon>
        <taxon>Stereocaulaceae</taxon>
        <taxon>Lepraria</taxon>
    </lineage>
</organism>
<evidence type="ECO:0000313" key="3">
    <source>
        <dbReference type="EMBL" id="KAL2051506.1"/>
    </source>
</evidence>
<dbReference type="Proteomes" id="UP001590951">
    <property type="component" value="Unassembled WGS sequence"/>
</dbReference>
<dbReference type="PANTHER" id="PTHR39599:SF1">
    <property type="entry name" value="GPI-ANCHORED PROTEIN (EUROFUNG)"/>
    <property type="match status" value="1"/>
</dbReference>
<gene>
    <name evidence="3" type="ORF">ABVK25_008168</name>
</gene>
<dbReference type="PANTHER" id="PTHR39599">
    <property type="entry name" value="GPI-ANCHORED PROTEIN (EUROFUNG)-RELATED-RELATED"/>
    <property type="match status" value="1"/>
</dbReference>
<feature type="region of interest" description="Disordered" evidence="1">
    <location>
        <begin position="286"/>
        <end position="349"/>
    </location>
</feature>
<sequence>MLPLAAIQLVPASLILFMAAAPPITEAREMPWPFGSRSLQDGGVPRRDGAFASDNPEQMLVGVRKMSDDEGEMFFPEYWNFETTSQPEPLIDKRDSTPYSPLDGRESFADWASASIPQPLQAPFALHTSEQFDVRPLLGRLLKSSRAIFTLEQRDFQCPGDTTVCSSINQPNSCCPTGTICQSIKDSGNGAVGCCPSGQTCNQQVSDCQAPDTSCPGSSGGGCCIQGYTCSGVGCVANSTVTTTIEPVVTLSPTLSPSTSSAAASSSTAPIINTSTFTATASVIATVTGGPSRDPPTNTSPSSTTPSSITPLPSSTSTSSSTTTSPSITTPSSTTRLLSSTSTSSSTTALIPAVRPTSSGPLTITASQCPTGFYQCSAYNHPGCCQVGRDCGLTSCPAASSSIALNSTGVTIAGPSGTQPALGVSGCAQGWFNCGSGGGGGCCP</sequence>
<keyword evidence="4" id="KW-1185">Reference proteome</keyword>
<protein>
    <recommendedName>
        <fullName evidence="5">GPI anchored protein</fullName>
    </recommendedName>
</protein>
<accession>A0ABR4B0T5</accession>
<feature type="signal peptide" evidence="2">
    <location>
        <begin position="1"/>
        <end position="27"/>
    </location>
</feature>
<evidence type="ECO:0008006" key="5">
    <source>
        <dbReference type="Google" id="ProtNLM"/>
    </source>
</evidence>
<name>A0ABR4B0T5_9LECA</name>
<evidence type="ECO:0000313" key="4">
    <source>
        <dbReference type="Proteomes" id="UP001590951"/>
    </source>
</evidence>
<comment type="caution">
    <text evidence="3">The sequence shown here is derived from an EMBL/GenBank/DDBJ whole genome shotgun (WGS) entry which is preliminary data.</text>
</comment>
<feature type="compositionally biased region" description="Low complexity" evidence="1">
    <location>
        <begin position="295"/>
        <end position="348"/>
    </location>
</feature>
<dbReference type="EMBL" id="JBHFEH010000034">
    <property type="protein sequence ID" value="KAL2051506.1"/>
    <property type="molecule type" value="Genomic_DNA"/>
</dbReference>